<feature type="region of interest" description="Disordered" evidence="2">
    <location>
        <begin position="1"/>
        <end position="35"/>
    </location>
</feature>
<feature type="compositionally biased region" description="Polar residues" evidence="2">
    <location>
        <begin position="113"/>
        <end position="122"/>
    </location>
</feature>
<proteinExistence type="predicted"/>
<feature type="non-terminal residue" evidence="3">
    <location>
        <position position="428"/>
    </location>
</feature>
<dbReference type="AlphaFoldDB" id="A0A1B6J2S4"/>
<feature type="region of interest" description="Disordered" evidence="2">
    <location>
        <begin position="106"/>
        <end position="125"/>
    </location>
</feature>
<gene>
    <name evidence="3" type="ORF">g.35633</name>
</gene>
<reference evidence="3" key="1">
    <citation type="submission" date="2015-11" db="EMBL/GenBank/DDBJ databases">
        <title>De novo transcriptome assembly of four potential Pierce s Disease insect vectors from Arizona vineyards.</title>
        <authorList>
            <person name="Tassone E.E."/>
        </authorList>
    </citation>
    <scope>NUCLEOTIDE SEQUENCE</scope>
</reference>
<evidence type="ECO:0000256" key="1">
    <source>
        <dbReference type="PROSITE-ProRule" id="PRU00497"/>
    </source>
</evidence>
<dbReference type="InterPro" id="IPR000618">
    <property type="entry name" value="Insect_cuticle"/>
</dbReference>
<feature type="compositionally biased region" description="Polar residues" evidence="2">
    <location>
        <begin position="247"/>
        <end position="258"/>
    </location>
</feature>
<feature type="region of interest" description="Disordered" evidence="2">
    <location>
        <begin position="362"/>
        <end position="382"/>
    </location>
</feature>
<protein>
    <submittedName>
        <fullName evidence="3">Uncharacterized protein</fullName>
    </submittedName>
</protein>
<feature type="non-terminal residue" evidence="3">
    <location>
        <position position="1"/>
    </location>
</feature>
<accession>A0A1B6J2S4</accession>
<name>A0A1B6J2S4_9HEMI</name>
<organism evidence="3">
    <name type="scientific">Homalodisca liturata</name>
    <dbReference type="NCBI Taxonomy" id="320908"/>
    <lineage>
        <taxon>Eukaryota</taxon>
        <taxon>Metazoa</taxon>
        <taxon>Ecdysozoa</taxon>
        <taxon>Arthropoda</taxon>
        <taxon>Hexapoda</taxon>
        <taxon>Insecta</taxon>
        <taxon>Pterygota</taxon>
        <taxon>Neoptera</taxon>
        <taxon>Paraneoptera</taxon>
        <taxon>Hemiptera</taxon>
        <taxon>Auchenorrhyncha</taxon>
        <taxon>Membracoidea</taxon>
        <taxon>Cicadellidae</taxon>
        <taxon>Cicadellinae</taxon>
        <taxon>Proconiini</taxon>
        <taxon>Homalodisca</taxon>
    </lineage>
</organism>
<feature type="compositionally biased region" description="Low complexity" evidence="2">
    <location>
        <begin position="259"/>
        <end position="269"/>
    </location>
</feature>
<feature type="region of interest" description="Disordered" evidence="2">
    <location>
        <begin position="297"/>
        <end position="342"/>
    </location>
</feature>
<dbReference type="GO" id="GO:0042302">
    <property type="term" value="F:structural constituent of cuticle"/>
    <property type="evidence" value="ECO:0007669"/>
    <property type="project" value="UniProtKB-UniRule"/>
</dbReference>
<evidence type="ECO:0000313" key="3">
    <source>
        <dbReference type="EMBL" id="JAS93410.1"/>
    </source>
</evidence>
<keyword evidence="1" id="KW-0193">Cuticle</keyword>
<dbReference type="EMBL" id="GECU01014296">
    <property type="protein sequence ID" value="JAS93410.1"/>
    <property type="molecule type" value="Transcribed_RNA"/>
</dbReference>
<feature type="compositionally biased region" description="Basic and acidic residues" evidence="2">
    <location>
        <begin position="316"/>
        <end position="341"/>
    </location>
</feature>
<feature type="region of interest" description="Disordered" evidence="2">
    <location>
        <begin position="243"/>
        <end position="283"/>
    </location>
</feature>
<sequence length="428" mass="47873">KYGYAVSEMPSEAEDYQVTTPPVSPTLESEVRTTTQFVDPTTIQDIPTTIDDVSDRLATNFTIEEQQPTVLTGDDTTRPETTTQQTATEKVEEQVISVRVSSSVVRHSHRVETSTTRSTPEVVSQPRRVDENLVSTLVTQDQPTITAVQRSEFAVEEASLSDSEATNHRQSKAQSAYDREEEVEGKVQEVSRYNNRQQTRLNGELPVFEIHFHNAPPSLISNYGSKTETQTIEVPALRRKEFRQLSPYPQQTEPVSYQSRVSSATSDSSVHYYRDHSRSNPLAVETINRPAQAEPFASAQYAPDQDKPSGSSTGDSEFKETPVYHEEPRERTYGEPEKVYGRPEVNYEVDEAVSVITNGKAHGAQVPTPVPQPSEDPTGQNKFGYVVEGRNFRKYRVEERTADGFIVGEYGVVSHDDGSLRGVRYTAD</sequence>
<dbReference type="PROSITE" id="PS51155">
    <property type="entry name" value="CHIT_BIND_RR_2"/>
    <property type="match status" value="1"/>
</dbReference>
<evidence type="ECO:0000256" key="2">
    <source>
        <dbReference type="SAM" id="MobiDB-lite"/>
    </source>
</evidence>
<feature type="region of interest" description="Disordered" evidence="2">
    <location>
        <begin position="157"/>
        <end position="185"/>
    </location>
</feature>